<protein>
    <submittedName>
        <fullName evidence="3">DUF2520 domain-containing protein</fullName>
    </submittedName>
</protein>
<gene>
    <name evidence="3" type="ORF">DNK49_16245</name>
</gene>
<dbReference type="InterPro" id="IPR018931">
    <property type="entry name" value="DUF2520"/>
</dbReference>
<comment type="caution">
    <text evidence="3">The sequence shown here is derived from an EMBL/GenBank/DDBJ whole genome shotgun (WGS) entry which is preliminary data.</text>
</comment>
<evidence type="ECO:0000259" key="1">
    <source>
        <dbReference type="Pfam" id="PF10727"/>
    </source>
</evidence>
<dbReference type="InterPro" id="IPR037108">
    <property type="entry name" value="TM1727-like_C_sf"/>
</dbReference>
<dbReference type="Pfam" id="PF10727">
    <property type="entry name" value="Rossmann-like"/>
    <property type="match status" value="1"/>
</dbReference>
<dbReference type="PANTHER" id="PTHR40459:SF1">
    <property type="entry name" value="CONSERVED HYPOTHETICAL ALANINE AND LEUCINE RICH PROTEIN"/>
    <property type="match status" value="1"/>
</dbReference>
<evidence type="ECO:0000313" key="4">
    <source>
        <dbReference type="Proteomes" id="UP000248259"/>
    </source>
</evidence>
<feature type="domain" description="Putative oxidoreductase/dehydrogenase Rossmann-like" evidence="1">
    <location>
        <begin position="5"/>
        <end position="120"/>
    </location>
</feature>
<proteinExistence type="predicted"/>
<reference evidence="3 4" key="1">
    <citation type="submission" date="2018-06" db="EMBL/GenBank/DDBJ databases">
        <title>Azoarcus communis strain SWub3 genome.</title>
        <authorList>
            <person name="Zorraquino Salvo V."/>
            <person name="Toubiana D."/>
            <person name="Blumwald E."/>
        </authorList>
    </citation>
    <scope>NUCLEOTIDE SEQUENCE [LARGE SCALE GENOMIC DNA]</scope>
    <source>
        <strain evidence="3 4">SWub3</strain>
    </source>
</reference>
<dbReference type="InterPro" id="IPR036291">
    <property type="entry name" value="NAD(P)-bd_dom_sf"/>
</dbReference>
<name>A0A323USR4_9RHOO</name>
<dbReference type="Proteomes" id="UP000248259">
    <property type="component" value="Unassembled WGS sequence"/>
</dbReference>
<evidence type="ECO:0000259" key="2">
    <source>
        <dbReference type="Pfam" id="PF10728"/>
    </source>
</evidence>
<dbReference type="PANTHER" id="PTHR40459">
    <property type="entry name" value="CONSERVED HYPOTHETICAL ALANINE AND LEUCINE RICH PROTEIN"/>
    <property type="match status" value="1"/>
</dbReference>
<feature type="domain" description="DUF2520" evidence="2">
    <location>
        <begin position="138"/>
        <end position="264"/>
    </location>
</feature>
<dbReference type="OrthoDB" id="8650434at2"/>
<organism evidence="3 4">
    <name type="scientific">Parazoarcus communis SWub3 = DSM 12120</name>
    <dbReference type="NCBI Taxonomy" id="1121029"/>
    <lineage>
        <taxon>Bacteria</taxon>
        <taxon>Pseudomonadati</taxon>
        <taxon>Pseudomonadota</taxon>
        <taxon>Betaproteobacteria</taxon>
        <taxon>Rhodocyclales</taxon>
        <taxon>Zoogloeaceae</taxon>
        <taxon>Parazoarcus</taxon>
    </lineage>
</organism>
<dbReference type="RefSeq" id="WP_110526820.1">
    <property type="nucleotide sequence ID" value="NZ_QKOE01000013.1"/>
</dbReference>
<dbReference type="Gene3D" id="1.10.1040.20">
    <property type="entry name" value="ProC-like, C-terminal domain"/>
    <property type="match status" value="1"/>
</dbReference>
<keyword evidence="4" id="KW-1185">Reference proteome</keyword>
<dbReference type="InterPro" id="IPR008927">
    <property type="entry name" value="6-PGluconate_DH-like_C_sf"/>
</dbReference>
<dbReference type="SUPFAM" id="SSF48179">
    <property type="entry name" value="6-phosphogluconate dehydrogenase C-terminal domain-like"/>
    <property type="match status" value="1"/>
</dbReference>
<dbReference type="Gene3D" id="3.40.50.720">
    <property type="entry name" value="NAD(P)-binding Rossmann-like Domain"/>
    <property type="match status" value="1"/>
</dbReference>
<evidence type="ECO:0000313" key="3">
    <source>
        <dbReference type="EMBL" id="PZA15515.1"/>
    </source>
</evidence>
<dbReference type="Pfam" id="PF10728">
    <property type="entry name" value="DUF2520"/>
    <property type="match status" value="1"/>
</dbReference>
<dbReference type="EMBL" id="QKOE01000013">
    <property type="protein sequence ID" value="PZA15515.1"/>
    <property type="molecule type" value="Genomic_DNA"/>
</dbReference>
<dbReference type="AlphaFoldDB" id="A0A323USR4"/>
<dbReference type="InterPro" id="IPR019665">
    <property type="entry name" value="OxRdtase/DH_put_Rossmann_dom"/>
</dbReference>
<accession>A0A323USR4</accession>
<dbReference type="SUPFAM" id="SSF51735">
    <property type="entry name" value="NAD(P)-binding Rossmann-fold domains"/>
    <property type="match status" value="1"/>
</dbReference>
<sequence length="301" mass="31139">MNKPRLNIIGPGRLGRSIGRLLHMAGQIEVGALIGRHPASTAAAHDFIGAGTVCTLDAAPAADYWLIATPDDAIAAAAANLGQSGRLRSGDTVLHCSGALASGVMAPLRSLGVRIASVHPLKSFADPATAVTDFTATFCACEGDALAVDELIPMFEAIGGRCSRIAAEHKLLYHAAAVLACNHLVALMDGALRCLENAGIAREPAWHALQPLIAGTLTNIDRKGTQQALTGPVARGDLATLRAEIDATHALDPDIGAAYRSLSLLALQLAPPGLALTREDLNSTNLPLQSPLPTADLPHQP</sequence>